<feature type="chain" id="PRO_5017987944" description="Peptidase C-terminal archaeal/bacterial domain-containing protein" evidence="2">
    <location>
        <begin position="26"/>
        <end position="952"/>
    </location>
</feature>
<protein>
    <recommendedName>
        <fullName evidence="3">Peptidase C-terminal archaeal/bacterial domain-containing protein</fullName>
    </recommendedName>
</protein>
<reference evidence="4 5" key="1">
    <citation type="submission" date="2018-10" db="EMBL/GenBank/DDBJ databases">
        <title>Phylogenomics of Brevibacillus.</title>
        <authorList>
            <person name="Dunlap C."/>
        </authorList>
    </citation>
    <scope>NUCLEOTIDE SEQUENCE [LARGE SCALE GENOMIC DNA]</scope>
    <source>
        <strain evidence="4 5">JCM 15716</strain>
    </source>
</reference>
<dbReference type="GO" id="GO:0006629">
    <property type="term" value="P:lipid metabolic process"/>
    <property type="evidence" value="ECO:0007669"/>
    <property type="project" value="InterPro"/>
</dbReference>
<dbReference type="GO" id="GO:0008374">
    <property type="term" value="F:O-acyltransferase activity"/>
    <property type="evidence" value="ECO:0007669"/>
    <property type="project" value="InterPro"/>
</dbReference>
<feature type="signal peptide" evidence="2">
    <location>
        <begin position="1"/>
        <end position="25"/>
    </location>
</feature>
<feature type="domain" description="Peptidase C-terminal archaeal/bacterial" evidence="3">
    <location>
        <begin position="349"/>
        <end position="415"/>
    </location>
</feature>
<organism evidence="4 5">
    <name type="scientific">Brevibacillus fluminis</name>
    <dbReference type="NCBI Taxonomy" id="511487"/>
    <lineage>
        <taxon>Bacteria</taxon>
        <taxon>Bacillati</taxon>
        <taxon>Bacillota</taxon>
        <taxon>Bacilli</taxon>
        <taxon>Bacillales</taxon>
        <taxon>Paenibacillaceae</taxon>
        <taxon>Brevibacillus</taxon>
    </lineage>
</organism>
<evidence type="ECO:0000313" key="5">
    <source>
        <dbReference type="Proteomes" id="UP000271031"/>
    </source>
</evidence>
<evidence type="ECO:0000313" key="4">
    <source>
        <dbReference type="EMBL" id="RNB81993.1"/>
    </source>
</evidence>
<dbReference type="Pfam" id="PF04151">
    <property type="entry name" value="PPC"/>
    <property type="match status" value="1"/>
</dbReference>
<name>A0A3M8D264_9BACL</name>
<dbReference type="OrthoDB" id="503948at2"/>
<evidence type="ECO:0000256" key="2">
    <source>
        <dbReference type="SAM" id="SignalP"/>
    </source>
</evidence>
<dbReference type="EMBL" id="RHHQ01000021">
    <property type="protein sequence ID" value="RNB81993.1"/>
    <property type="molecule type" value="Genomic_DNA"/>
</dbReference>
<dbReference type="InterPro" id="IPR007280">
    <property type="entry name" value="Peptidase_C_arc/bac"/>
</dbReference>
<dbReference type="Pfam" id="PF02450">
    <property type="entry name" value="LCAT"/>
    <property type="match status" value="1"/>
</dbReference>
<feature type="compositionally biased region" description="Basic and acidic residues" evidence="1">
    <location>
        <begin position="173"/>
        <end position="182"/>
    </location>
</feature>
<dbReference type="InterPro" id="IPR029058">
    <property type="entry name" value="AB_hydrolase_fold"/>
</dbReference>
<dbReference type="PANTHER" id="PTHR11440">
    <property type="entry name" value="LECITHIN-CHOLESTEROL ACYLTRANSFERASE-RELATED"/>
    <property type="match status" value="1"/>
</dbReference>
<dbReference type="Gene3D" id="3.40.50.1820">
    <property type="entry name" value="alpha/beta hydrolase"/>
    <property type="match status" value="1"/>
</dbReference>
<evidence type="ECO:0000259" key="3">
    <source>
        <dbReference type="Pfam" id="PF04151"/>
    </source>
</evidence>
<dbReference type="Proteomes" id="UP000271031">
    <property type="component" value="Unassembled WGS sequence"/>
</dbReference>
<keyword evidence="5" id="KW-1185">Reference proteome</keyword>
<comment type="caution">
    <text evidence="4">The sequence shown here is derived from an EMBL/GenBank/DDBJ whole genome shotgun (WGS) entry which is preliminary data.</text>
</comment>
<keyword evidence="2" id="KW-0732">Signal</keyword>
<sequence>MAKLLKSMIWLLTLVLIAIQPVATAASAKSKQTEGLFIKEKAAWIENGRLYVQVELEREYPRIALTVSTGEETEEISFEDTDRAAILIDTQAQFGQVLFSIKTYEDQEMVASSLLRIADHESSSVGNSLHLQVEQANWSDQTELSNTLELELLTNVDAMPQAMIKKQAERYEKDWKKSKQKNEQMPGKTSNQDRYEIESNDTMSKADWITANHSGYGRIGKAGDIDYWKVKLPESGNFTVWLGEMPTNQNYNVYVYDAGGNEVKRSENNASMDEWIDGLSGERNQFFYLLIKGEDDSFDKYGYYRLKIDFAAESVESKPDEYEPNDEAKQATLIQSDQTVLATIHTLKDVDYYKLSLDMPSTIYLELSDISEEMDLDLFLLDSTKKQVGRSENPKNKNETISYSGNPGDYYIKVAASQKSKLSHKPYKLSVGAKTIPVILIPGIGGSQLAVDNGKVTWINEVDVASNQIIERNLALIPVSPGSNKVTSKNGVTITPVTEEYGLDGIENLTVMSKMGNQYHDLISDLQDAGYEKGKTLFGFPYDWRLDIREQHPLFQSKIKEALVASGAQKVQLVAHSMGGILVKDYLLADSRRAAQIHNVITIGTPYLGAAAASKALIQGYNFGILLLMPLTGFKIAENAPAVYQLAPGDEYERQMLAQFNRTVYGYIDRLQKFNPLPLSELKKEYPNKPLTALAQSRRAVWDNKYPNVKQAHIVGDSQNTIIGLNRWGELPINQNPSLYIEYIFGRGDGTVPLFSANNPGSTKANIFYTKTDGHMELLKEAPVRKQVMSLLRGNEGTVAGIQKTPHNVKQQSLTAYSFTGDKSDFRELQLHIRNKENDQVELVQFTAEGDLDREQSTKNYLLEDAVGSGERYNLQIIVETKADLEIIVDDGRENGLSISSYDSKDGRTANQLLLKQAGMKSPQKITIEHNRSQRNVKADGKALKIMPLQFD</sequence>
<dbReference type="InterPro" id="IPR003386">
    <property type="entry name" value="LACT/PDAT_acylTrfase"/>
</dbReference>
<dbReference type="Gene3D" id="2.60.120.380">
    <property type="match status" value="2"/>
</dbReference>
<dbReference type="SUPFAM" id="SSF89260">
    <property type="entry name" value="Collagen-binding domain"/>
    <property type="match status" value="2"/>
</dbReference>
<dbReference type="RefSeq" id="WP_122920527.1">
    <property type="nucleotide sequence ID" value="NZ_RHHQ01000021.1"/>
</dbReference>
<proteinExistence type="predicted"/>
<gene>
    <name evidence="4" type="ORF">EDM56_24315</name>
</gene>
<accession>A0A3M8D264</accession>
<dbReference type="AlphaFoldDB" id="A0A3M8D264"/>
<feature type="region of interest" description="Disordered" evidence="1">
    <location>
        <begin position="173"/>
        <end position="194"/>
    </location>
</feature>
<evidence type="ECO:0000256" key="1">
    <source>
        <dbReference type="SAM" id="MobiDB-lite"/>
    </source>
</evidence>
<dbReference type="SUPFAM" id="SSF53474">
    <property type="entry name" value="alpha/beta-Hydrolases"/>
    <property type="match status" value="1"/>
</dbReference>